<accession>A0ABV8ZW69</accession>
<reference evidence="2" key="1">
    <citation type="journal article" date="2019" name="Int. J. Syst. Evol. Microbiol.">
        <title>The Global Catalogue of Microorganisms (GCM) 10K type strain sequencing project: providing services to taxonomists for standard genome sequencing and annotation.</title>
        <authorList>
            <consortium name="The Broad Institute Genomics Platform"/>
            <consortium name="The Broad Institute Genome Sequencing Center for Infectious Disease"/>
            <person name="Wu L."/>
            <person name="Ma J."/>
        </authorList>
    </citation>
    <scope>NUCLEOTIDE SEQUENCE [LARGE SCALE GENOMIC DNA]</scope>
    <source>
        <strain evidence="2">CGMCC 4.7608</strain>
    </source>
</reference>
<protein>
    <submittedName>
        <fullName evidence="1">Uncharacterized protein</fullName>
    </submittedName>
</protein>
<gene>
    <name evidence="1" type="ORF">ACFO0R_16595</name>
</gene>
<proteinExistence type="predicted"/>
<comment type="caution">
    <text evidence="1">The sequence shown here is derived from an EMBL/GenBank/DDBJ whole genome shotgun (WGS) entry which is preliminary data.</text>
</comment>
<organism evidence="1 2">
    <name type="scientific">Chromobacterium aquaticum</name>
    <dbReference type="NCBI Taxonomy" id="467180"/>
    <lineage>
        <taxon>Bacteria</taxon>
        <taxon>Pseudomonadati</taxon>
        <taxon>Pseudomonadota</taxon>
        <taxon>Betaproteobacteria</taxon>
        <taxon>Neisseriales</taxon>
        <taxon>Chromobacteriaceae</taxon>
        <taxon>Chromobacterium</taxon>
    </lineage>
</organism>
<sequence length="149" mass="17831">MQQPQAFPPRRRYHLRSLEQQEILLPFVRFCPGRTYPHYWQMPAPSKDYPADSAYGRECAAHLLQWLKDNREYVGKGLLSRVAHDIDFDDRNGRGQWMGFFNYLEQLLLLGADRVRIYRHVDGQHQLYLALGQRMSVEARFRRIRLRAR</sequence>
<evidence type="ECO:0000313" key="2">
    <source>
        <dbReference type="Proteomes" id="UP001595999"/>
    </source>
</evidence>
<dbReference type="Proteomes" id="UP001595999">
    <property type="component" value="Unassembled WGS sequence"/>
</dbReference>
<dbReference type="EMBL" id="JBHSEK010000012">
    <property type="protein sequence ID" value="MFC4491232.1"/>
    <property type="molecule type" value="Genomic_DNA"/>
</dbReference>
<keyword evidence="2" id="KW-1185">Reference proteome</keyword>
<dbReference type="RefSeq" id="WP_231461091.1">
    <property type="nucleotide sequence ID" value="NZ_JAJOHW010000018.1"/>
</dbReference>
<evidence type="ECO:0000313" key="1">
    <source>
        <dbReference type="EMBL" id="MFC4491232.1"/>
    </source>
</evidence>
<name>A0ABV8ZW69_9NEIS</name>